<dbReference type="Proteomes" id="UP000465622">
    <property type="component" value="Chromosome"/>
</dbReference>
<proteinExistence type="predicted"/>
<organism evidence="1 2">
    <name type="scientific">Mycolicibacterium mageritense</name>
    <name type="common">Mycobacterium mageritense</name>
    <dbReference type="NCBI Taxonomy" id="53462"/>
    <lineage>
        <taxon>Bacteria</taxon>
        <taxon>Bacillati</taxon>
        <taxon>Actinomycetota</taxon>
        <taxon>Actinomycetes</taxon>
        <taxon>Mycobacteriales</taxon>
        <taxon>Mycobacteriaceae</taxon>
        <taxon>Mycolicibacterium</taxon>
    </lineage>
</organism>
<evidence type="ECO:0000313" key="2">
    <source>
        <dbReference type="Proteomes" id="UP000465622"/>
    </source>
</evidence>
<name>A0ABM7HRH0_MYCME</name>
<dbReference type="EMBL" id="AP022567">
    <property type="protein sequence ID" value="BBX33143.1"/>
    <property type="molecule type" value="Genomic_DNA"/>
</dbReference>
<keyword evidence="2" id="KW-1185">Reference proteome</keyword>
<protein>
    <recommendedName>
        <fullName evidence="3">SseB family protein</fullName>
    </recommendedName>
</protein>
<evidence type="ECO:0008006" key="3">
    <source>
        <dbReference type="Google" id="ProtNLM"/>
    </source>
</evidence>
<evidence type="ECO:0000313" key="1">
    <source>
        <dbReference type="EMBL" id="BBX33143.1"/>
    </source>
</evidence>
<sequence length="140" mass="15030">MFAGGTVFPFDVERSAFFGGFGDGSALLESLRATNLVMPLDVEGSVFTWVWRGLPWLVAFTTVERCATFAKAAGRDLEAIEVCTVRGAAVIEGMDRAPEPTGLVVDPASTDVMVFPPARAITPHCYIDEETGEAVRTWAA</sequence>
<accession>A0ABM7HRH0</accession>
<gene>
    <name evidence="1" type="ORF">MMAGJ_24250</name>
</gene>
<reference evidence="1 2" key="1">
    <citation type="journal article" date="2019" name="Emerg. Microbes Infect.">
        <title>Comprehensive subspecies identification of 175 nontuberculous mycobacteria species based on 7547 genomic profiles.</title>
        <authorList>
            <person name="Matsumoto Y."/>
            <person name="Kinjo T."/>
            <person name="Motooka D."/>
            <person name="Nabeya D."/>
            <person name="Jung N."/>
            <person name="Uechi K."/>
            <person name="Horii T."/>
            <person name="Iida T."/>
            <person name="Fujita J."/>
            <person name="Nakamura S."/>
        </authorList>
    </citation>
    <scope>NUCLEOTIDE SEQUENCE [LARGE SCALE GENOMIC DNA]</scope>
    <source>
        <strain evidence="1 2">JCM 12375</strain>
    </source>
</reference>